<accession>A0A1X6NJE5</accession>
<feature type="compositionally biased region" description="Basic and acidic residues" evidence="1">
    <location>
        <begin position="1"/>
        <end position="14"/>
    </location>
</feature>
<dbReference type="EMBL" id="KV920146">
    <property type="protein sequence ID" value="OSX68734.1"/>
    <property type="molecule type" value="Genomic_DNA"/>
</dbReference>
<reference evidence="2 3" key="1">
    <citation type="submission" date="2017-03" db="EMBL/GenBank/DDBJ databases">
        <title>WGS assembly of Porphyra umbilicalis.</title>
        <authorList>
            <person name="Brawley S.H."/>
            <person name="Blouin N.A."/>
            <person name="Ficko-Blean E."/>
            <person name="Wheeler G.L."/>
            <person name="Lohr M."/>
            <person name="Goodson H.V."/>
            <person name="Jenkins J.W."/>
            <person name="Blaby-Haas C.E."/>
            <person name="Helliwell K.E."/>
            <person name="Chan C."/>
            <person name="Marriage T."/>
            <person name="Bhattacharya D."/>
            <person name="Klein A.S."/>
            <person name="Badis Y."/>
            <person name="Brodie J."/>
            <person name="Cao Y."/>
            <person name="Collen J."/>
            <person name="Dittami S.M."/>
            <person name="Gachon C.M."/>
            <person name="Green B.R."/>
            <person name="Karpowicz S."/>
            <person name="Kim J.W."/>
            <person name="Kudahl U."/>
            <person name="Lin S."/>
            <person name="Michel G."/>
            <person name="Mittag M."/>
            <person name="Olson B.J."/>
            <person name="Pangilinan J."/>
            <person name="Peng Y."/>
            <person name="Qiu H."/>
            <person name="Shu S."/>
            <person name="Singer J.T."/>
            <person name="Smith A.G."/>
            <person name="Sprecher B.N."/>
            <person name="Wagner V."/>
            <person name="Wang W."/>
            <person name="Wang Z.-Y."/>
            <person name="Yan J."/>
            <person name="Yarish C."/>
            <person name="Zoeuner-Riek S."/>
            <person name="Zhuang Y."/>
            <person name="Zou Y."/>
            <person name="Lindquist E.A."/>
            <person name="Grimwood J."/>
            <person name="Barry K."/>
            <person name="Rokhsar D.S."/>
            <person name="Schmutz J."/>
            <person name="Stiller J.W."/>
            <person name="Grossman A.R."/>
            <person name="Prochnik S.E."/>
        </authorList>
    </citation>
    <scope>NUCLEOTIDE SEQUENCE [LARGE SCALE GENOMIC DNA]</scope>
    <source>
        <strain evidence="2">4086291</strain>
    </source>
</reference>
<feature type="compositionally biased region" description="Low complexity" evidence="1">
    <location>
        <begin position="151"/>
        <end position="162"/>
    </location>
</feature>
<feature type="non-terminal residue" evidence="2">
    <location>
        <position position="377"/>
    </location>
</feature>
<organism evidence="2 3">
    <name type="scientific">Porphyra umbilicalis</name>
    <name type="common">Purple laver</name>
    <name type="synonym">Red alga</name>
    <dbReference type="NCBI Taxonomy" id="2786"/>
    <lineage>
        <taxon>Eukaryota</taxon>
        <taxon>Rhodophyta</taxon>
        <taxon>Bangiophyceae</taxon>
        <taxon>Bangiales</taxon>
        <taxon>Bangiaceae</taxon>
        <taxon>Porphyra</taxon>
    </lineage>
</organism>
<evidence type="ECO:0000313" key="2">
    <source>
        <dbReference type="EMBL" id="OSX68734.1"/>
    </source>
</evidence>
<sequence>MGKNHGNDLDDLGRGGRMQRSFLRSDATHSGPAWAPVLAPTPRSAGRAVGGPGSVAAPSKRPPPSGGTGPARQAITASATGTSQQCMAARHGRVPRGVWGCAPSDRRPTDRLGRARCGEARRGGRRVERGRRRLHPPPARGGRRQRRCRRFAPAAVRVPRAGTGTGAGAGAGAGAPRAARGGRAAIKRGHHGCPRAPTPVAIRPSRAPTRHHPPPHPASCDKGHLLAALTPPADPAAADRPPWATPLPLPPPRSSPPPPPPPPPPQWSSGPPHRRRRLRLSPPPPARRRCGLGATTAPPRRATRGRRLACGRRRLGRRAGVAARQTPRQGGGGRRGGKPDNTVFIARARQSTARPLSAARSLVVDQSRARVPADHGL</sequence>
<feature type="region of interest" description="Disordered" evidence="1">
    <location>
        <begin position="1"/>
        <end position="377"/>
    </location>
</feature>
<protein>
    <submittedName>
        <fullName evidence="2">Uncharacterized protein</fullName>
    </submittedName>
</protein>
<feature type="compositionally biased region" description="Basic and acidic residues" evidence="1">
    <location>
        <begin position="367"/>
        <end position="377"/>
    </location>
</feature>
<gene>
    <name evidence="2" type="ORF">BU14_2319s0001</name>
</gene>
<feature type="compositionally biased region" description="Low complexity" evidence="1">
    <location>
        <begin position="226"/>
        <end position="242"/>
    </location>
</feature>
<keyword evidence="3" id="KW-1185">Reference proteome</keyword>
<dbReference type="Proteomes" id="UP000218209">
    <property type="component" value="Unassembled WGS sequence"/>
</dbReference>
<feature type="compositionally biased region" description="Basic and acidic residues" evidence="1">
    <location>
        <begin position="104"/>
        <end position="127"/>
    </location>
</feature>
<feature type="compositionally biased region" description="Pro residues" evidence="1">
    <location>
        <begin position="243"/>
        <end position="266"/>
    </location>
</feature>
<feature type="compositionally biased region" description="Basic residues" evidence="1">
    <location>
        <begin position="128"/>
        <end position="150"/>
    </location>
</feature>
<dbReference type="AlphaFoldDB" id="A0A1X6NJE5"/>
<feature type="compositionally biased region" description="Gly residues" evidence="1">
    <location>
        <begin position="163"/>
        <end position="173"/>
    </location>
</feature>
<evidence type="ECO:0000256" key="1">
    <source>
        <dbReference type="SAM" id="MobiDB-lite"/>
    </source>
</evidence>
<feature type="compositionally biased region" description="Low complexity" evidence="1">
    <location>
        <begin position="174"/>
        <end position="184"/>
    </location>
</feature>
<feature type="compositionally biased region" description="Polar residues" evidence="1">
    <location>
        <begin position="75"/>
        <end position="86"/>
    </location>
</feature>
<feature type="compositionally biased region" description="Basic residues" evidence="1">
    <location>
        <begin position="301"/>
        <end position="317"/>
    </location>
</feature>
<name>A0A1X6NJE5_PORUM</name>
<proteinExistence type="predicted"/>
<evidence type="ECO:0000313" key="3">
    <source>
        <dbReference type="Proteomes" id="UP000218209"/>
    </source>
</evidence>